<accession>A0A124IVN3</accession>
<evidence type="ECO:0000256" key="4">
    <source>
        <dbReference type="ARBA" id="ARBA00023172"/>
    </source>
</evidence>
<protein>
    <recommendedName>
        <fullName evidence="7">Recombinase RmuC</fullName>
    </recommendedName>
</protein>
<evidence type="ECO:0000256" key="2">
    <source>
        <dbReference type="ARBA" id="ARBA00009840"/>
    </source>
</evidence>
<evidence type="ECO:0000313" key="6">
    <source>
        <dbReference type="Proteomes" id="UP000053557"/>
    </source>
</evidence>
<keyword evidence="3" id="KW-0175">Coiled coil</keyword>
<proteinExistence type="inferred from homology"/>
<evidence type="ECO:0000256" key="1">
    <source>
        <dbReference type="ARBA" id="ARBA00003416"/>
    </source>
</evidence>
<keyword evidence="6" id="KW-1185">Reference proteome</keyword>
<keyword evidence="4" id="KW-0233">DNA recombination</keyword>
<sequence>MNSLIVWLQLVLIALGIAAFFTRKPNHSARGEDLYRMREEISQEISKELSRQRVEDAQQNAVLRQELSTMGAELRQTVDAFSQQMQRTVQTEYRQLAETLERSSTATRRELVELGERTLRQTDERLASLQGTVDEKLRFLQQSNEQKLEQMRQTVDEKLHATLEKRLGESFRLVSERLELVHKGLGDMQSLAHGVGDLKRMMQSVKVRGTWGEVQLQSLLEHVLTDGQYARNVQVVPGSAERVDFALRLPGRSASSDEPVWLPLDSKFPLEDYQRLVEAQEVADLSRMEEAGKALERRLLQEAGSIAAKYIHPPATTDFALLFLPTEGLYAEAIKRPGLVERLQREHRVVIAGPTTLGALLNSLQMGFRTLAIEQRSTEVWKTLGSVKTEFQKFGSIIEKVRKKMDAASSEFQGVEVRTRAMQRALRAVEALPVTEHDASHVELQNFMYDEEHALVSDES</sequence>
<dbReference type="OrthoDB" id="370725at2"/>
<evidence type="ECO:0000313" key="5">
    <source>
        <dbReference type="EMBL" id="KUO94805.1"/>
    </source>
</evidence>
<reference evidence="5 6" key="1">
    <citation type="submission" date="2015-12" db="EMBL/GenBank/DDBJ databases">
        <title>Draft genome sequence of Acidibacillus ferrooxidans ITV001, isolated from a chalcopyrite acid mine drainage site in Brazil.</title>
        <authorList>
            <person name="Dall'Agnol H."/>
            <person name="Nancucheo I."/>
            <person name="Johnson B."/>
            <person name="Oliveira R."/>
            <person name="Leite L."/>
            <person name="Pylro V."/>
            <person name="Nunes G.L."/>
            <person name="Tzotzos G."/>
            <person name="Fernandes G.R."/>
            <person name="Dutra J."/>
            <person name="Orellana S.C."/>
            <person name="Oliveira G."/>
        </authorList>
    </citation>
    <scope>NUCLEOTIDE SEQUENCE [LARGE SCALE GENOMIC DNA]</scope>
    <source>
        <strain evidence="6">ITV01</strain>
    </source>
</reference>
<organism evidence="5 6">
    <name type="scientific">Ferroacidibacillus organovorans</name>
    <dbReference type="NCBI Taxonomy" id="1765683"/>
    <lineage>
        <taxon>Bacteria</taxon>
        <taxon>Bacillati</taxon>
        <taxon>Bacillota</taxon>
        <taxon>Bacilli</taxon>
        <taxon>Bacillales</taxon>
        <taxon>Alicyclobacillaceae</taxon>
        <taxon>Ferroacidibacillus</taxon>
    </lineage>
</organism>
<name>A0A124IVN3_9BACL</name>
<dbReference type="SUPFAM" id="SSF58113">
    <property type="entry name" value="Apolipoprotein A-I"/>
    <property type="match status" value="1"/>
</dbReference>
<dbReference type="EMBL" id="LPVJ01000070">
    <property type="protein sequence ID" value="KUO94805.1"/>
    <property type="molecule type" value="Genomic_DNA"/>
</dbReference>
<comment type="caution">
    <text evidence="5">The sequence shown here is derived from an EMBL/GenBank/DDBJ whole genome shotgun (WGS) entry which is preliminary data.</text>
</comment>
<comment type="similarity">
    <text evidence="2">Belongs to the RmuC family.</text>
</comment>
<dbReference type="RefSeq" id="WP_082685899.1">
    <property type="nucleotide sequence ID" value="NZ_LPVJ01000070.1"/>
</dbReference>
<dbReference type="Pfam" id="PF02646">
    <property type="entry name" value="RmuC"/>
    <property type="match status" value="1"/>
</dbReference>
<evidence type="ECO:0008006" key="7">
    <source>
        <dbReference type="Google" id="ProtNLM"/>
    </source>
</evidence>
<dbReference type="GO" id="GO:0006310">
    <property type="term" value="P:DNA recombination"/>
    <property type="evidence" value="ECO:0007669"/>
    <property type="project" value="UniProtKB-KW"/>
</dbReference>
<comment type="function">
    <text evidence="1">Involved in DNA recombination.</text>
</comment>
<dbReference type="PANTHER" id="PTHR30563:SF0">
    <property type="entry name" value="DNA RECOMBINATION PROTEIN RMUC"/>
    <property type="match status" value="1"/>
</dbReference>
<dbReference type="Proteomes" id="UP000053557">
    <property type="component" value="Unassembled WGS sequence"/>
</dbReference>
<dbReference type="PANTHER" id="PTHR30563">
    <property type="entry name" value="DNA RECOMBINATION PROTEIN RMUC"/>
    <property type="match status" value="1"/>
</dbReference>
<dbReference type="InterPro" id="IPR003798">
    <property type="entry name" value="DNA_recombination_RmuC"/>
</dbReference>
<dbReference type="AlphaFoldDB" id="A0A124IVN3"/>
<evidence type="ECO:0000256" key="3">
    <source>
        <dbReference type="ARBA" id="ARBA00023054"/>
    </source>
</evidence>
<gene>
    <name evidence="5" type="ORF">ATW55_10360</name>
</gene>